<feature type="compositionally biased region" description="Low complexity" evidence="1">
    <location>
        <begin position="130"/>
        <end position="185"/>
    </location>
</feature>
<evidence type="ECO:0000313" key="2">
    <source>
        <dbReference type="EMBL" id="ESN91887.1"/>
    </source>
</evidence>
<feature type="compositionally biased region" description="Low complexity" evidence="1">
    <location>
        <begin position="28"/>
        <end position="43"/>
    </location>
</feature>
<feature type="region of interest" description="Disordered" evidence="1">
    <location>
        <begin position="28"/>
        <end position="62"/>
    </location>
</feature>
<sequence>MLSWLWPVAQHFWEHRLQFFIPLSTNFRQPPQQQNHPRLQHQQIHSQQTSPHPQKPDSSMPIKKRRKTLTELGRGTIFGTTVDDNIDLLNKVNTRINETKPLWSSDDSFNRRTFILQDGGNFVSNDDADNNSSSSSNNNSNNNNISINNNNINNNNINNHNNNNNNSINNNHNINNNINNNNTNNDMNRIALTRLKHSWMFARRARK</sequence>
<reference evidence="2 4" key="2">
    <citation type="journal article" date="2013" name="Nature">
        <title>Insights into bilaterian evolution from three spiralian genomes.</title>
        <authorList>
            <person name="Simakov O."/>
            <person name="Marletaz F."/>
            <person name="Cho S.J."/>
            <person name="Edsinger-Gonzales E."/>
            <person name="Havlak P."/>
            <person name="Hellsten U."/>
            <person name="Kuo D.H."/>
            <person name="Larsson T."/>
            <person name="Lv J."/>
            <person name="Arendt D."/>
            <person name="Savage R."/>
            <person name="Osoegawa K."/>
            <person name="de Jong P."/>
            <person name="Grimwood J."/>
            <person name="Chapman J.A."/>
            <person name="Shapiro H."/>
            <person name="Aerts A."/>
            <person name="Otillar R.P."/>
            <person name="Terry A.Y."/>
            <person name="Boore J.L."/>
            <person name="Grigoriev I.V."/>
            <person name="Lindberg D.R."/>
            <person name="Seaver E.C."/>
            <person name="Weisblat D.A."/>
            <person name="Putnam N.H."/>
            <person name="Rokhsar D.S."/>
        </authorList>
    </citation>
    <scope>NUCLEOTIDE SEQUENCE</scope>
</reference>
<organism evidence="3 4">
    <name type="scientific">Helobdella robusta</name>
    <name type="common">Californian leech</name>
    <dbReference type="NCBI Taxonomy" id="6412"/>
    <lineage>
        <taxon>Eukaryota</taxon>
        <taxon>Metazoa</taxon>
        <taxon>Spiralia</taxon>
        <taxon>Lophotrochozoa</taxon>
        <taxon>Annelida</taxon>
        <taxon>Clitellata</taxon>
        <taxon>Hirudinea</taxon>
        <taxon>Rhynchobdellida</taxon>
        <taxon>Glossiphoniidae</taxon>
        <taxon>Helobdella</taxon>
    </lineage>
</organism>
<dbReference type="GeneID" id="20208343"/>
<dbReference type="Proteomes" id="UP000015101">
    <property type="component" value="Unassembled WGS sequence"/>
</dbReference>
<evidence type="ECO:0000313" key="3">
    <source>
        <dbReference type="EnsemblMetazoa" id="HelroP182068"/>
    </source>
</evidence>
<dbReference type="RefSeq" id="XP_009030068.1">
    <property type="nucleotide sequence ID" value="XM_009031820.1"/>
</dbReference>
<name>T1FHP4_HELRO</name>
<evidence type="ECO:0000313" key="4">
    <source>
        <dbReference type="Proteomes" id="UP000015101"/>
    </source>
</evidence>
<evidence type="ECO:0000256" key="1">
    <source>
        <dbReference type="SAM" id="MobiDB-lite"/>
    </source>
</evidence>
<proteinExistence type="predicted"/>
<dbReference type="CTD" id="20208343"/>
<dbReference type="InParanoid" id="T1FHP4"/>
<dbReference type="EnsemblMetazoa" id="HelroT182068">
    <property type="protein sequence ID" value="HelroP182068"/>
    <property type="gene ID" value="HelroG182068"/>
</dbReference>
<feature type="region of interest" description="Disordered" evidence="1">
    <location>
        <begin position="121"/>
        <end position="185"/>
    </location>
</feature>
<keyword evidence="4" id="KW-1185">Reference proteome</keyword>
<accession>T1FHP4</accession>
<protein>
    <submittedName>
        <fullName evidence="2 3">Uncharacterized protein</fullName>
    </submittedName>
</protein>
<reference evidence="4" key="1">
    <citation type="submission" date="2012-12" db="EMBL/GenBank/DDBJ databases">
        <authorList>
            <person name="Hellsten U."/>
            <person name="Grimwood J."/>
            <person name="Chapman J.A."/>
            <person name="Shapiro H."/>
            <person name="Aerts A."/>
            <person name="Otillar R.P."/>
            <person name="Terry A.Y."/>
            <person name="Boore J.L."/>
            <person name="Simakov O."/>
            <person name="Marletaz F."/>
            <person name="Cho S.-J."/>
            <person name="Edsinger-Gonzales E."/>
            <person name="Havlak P."/>
            <person name="Kuo D.-H."/>
            <person name="Larsson T."/>
            <person name="Lv J."/>
            <person name="Arendt D."/>
            <person name="Savage R."/>
            <person name="Osoegawa K."/>
            <person name="de Jong P."/>
            <person name="Lindberg D.R."/>
            <person name="Seaver E.C."/>
            <person name="Weisblat D.A."/>
            <person name="Putnam N.H."/>
            <person name="Grigoriev I.V."/>
            <person name="Rokhsar D.S."/>
        </authorList>
    </citation>
    <scope>NUCLEOTIDE SEQUENCE</scope>
</reference>
<dbReference type="EMBL" id="AMQM01007961">
    <property type="status" value="NOT_ANNOTATED_CDS"/>
    <property type="molecule type" value="Genomic_DNA"/>
</dbReference>
<dbReference type="EMBL" id="AMQM01007962">
    <property type="status" value="NOT_ANNOTATED_CDS"/>
    <property type="molecule type" value="Genomic_DNA"/>
</dbReference>
<dbReference type="EMBL" id="KB097694">
    <property type="protein sequence ID" value="ESN91887.1"/>
    <property type="molecule type" value="Genomic_DNA"/>
</dbReference>
<dbReference type="KEGG" id="hro:HELRODRAFT_182068"/>
<dbReference type="HOGENOM" id="CLU_1327671_0_0_1"/>
<dbReference type="AlphaFoldDB" id="T1FHP4"/>
<gene>
    <name evidence="3" type="primary">20208343</name>
    <name evidence="2" type="ORF">HELRODRAFT_182068</name>
</gene>
<reference evidence="3" key="3">
    <citation type="submission" date="2015-06" db="UniProtKB">
        <authorList>
            <consortium name="EnsemblMetazoa"/>
        </authorList>
    </citation>
    <scope>IDENTIFICATION</scope>
</reference>